<sequence length="215" mass="22504">MNIRETNHHVSTAIVSFIILLSGVPAAHAAFIQNTFGLSGPHSTITFDEHIFPFLTPVTTEYADLGVTFSPYGLYFDAANGGGLIGNFVPGGLGAQRFPIGINFTSPQTEAAFVFASGDATTTFQAFLGGNLVESFNVATGNPSIPVFYGFRDITFDAISITTPGCGSAVCPQLVDNIQLPTAPVSSSIPLGAGAVLKRKIKPSKSTGKELEKDS</sequence>
<organism evidence="1 2">
    <name type="scientific">Microcystis aeruginosa NIES-2520</name>
    <dbReference type="NCBI Taxonomy" id="2303982"/>
    <lineage>
        <taxon>Bacteria</taxon>
        <taxon>Bacillati</taxon>
        <taxon>Cyanobacteriota</taxon>
        <taxon>Cyanophyceae</taxon>
        <taxon>Oscillatoriophycideae</taxon>
        <taxon>Chroococcales</taxon>
        <taxon>Microcystaceae</taxon>
        <taxon>Microcystis</taxon>
    </lineage>
</organism>
<evidence type="ECO:0000313" key="1">
    <source>
        <dbReference type="EMBL" id="GCA75297.1"/>
    </source>
</evidence>
<comment type="caution">
    <text evidence="1">The sequence shown here is derived from an EMBL/GenBank/DDBJ whole genome shotgun (WGS) entry which is preliminary data.</text>
</comment>
<gene>
    <name evidence="1" type="ORF">MiTe_02129</name>
</gene>
<reference evidence="1 2" key="1">
    <citation type="submission" date="2018-09" db="EMBL/GenBank/DDBJ databases">
        <title>Evolutionary history of phycoerythrin pigmentation in the water bloom-forming cyanobacterium Microcystis aeruginosa.</title>
        <authorList>
            <person name="Tanabe Y."/>
            <person name="Tanabe Y."/>
            <person name="Yamaguchi H."/>
        </authorList>
    </citation>
    <scope>NUCLEOTIDE SEQUENCE [LARGE SCALE GENOMIC DNA]</scope>
    <source>
        <strain evidence="1 2">NIES-2520</strain>
    </source>
</reference>
<protein>
    <submittedName>
        <fullName evidence="1">Uncharacterized protein</fullName>
    </submittedName>
</protein>
<dbReference type="AlphaFoldDB" id="A0A5A5RQ26"/>
<evidence type="ECO:0000313" key="2">
    <source>
        <dbReference type="Proteomes" id="UP000324917"/>
    </source>
</evidence>
<name>A0A5A5RQ26_MICAE</name>
<dbReference type="RefSeq" id="WP_149986772.1">
    <property type="nucleotide sequence ID" value="NZ_BHVP01000033.1"/>
</dbReference>
<dbReference type="EMBL" id="BHVP01000033">
    <property type="protein sequence ID" value="GCA75297.1"/>
    <property type="molecule type" value="Genomic_DNA"/>
</dbReference>
<accession>A0A5A5RQ26</accession>
<proteinExistence type="predicted"/>
<dbReference type="Proteomes" id="UP000324917">
    <property type="component" value="Unassembled WGS sequence"/>
</dbReference>